<evidence type="ECO:0000313" key="6">
    <source>
        <dbReference type="Ensembl" id="ENSLACP00000009014.2"/>
    </source>
</evidence>
<dbReference type="InterPro" id="IPR036869">
    <property type="entry name" value="J_dom_sf"/>
</dbReference>
<dbReference type="PROSITE" id="PS00636">
    <property type="entry name" value="DNAJ_1"/>
    <property type="match status" value="1"/>
</dbReference>
<dbReference type="SUPFAM" id="SSF46565">
    <property type="entry name" value="Chaperone J-domain"/>
    <property type="match status" value="1"/>
</dbReference>
<dbReference type="RefSeq" id="XP_006006500.1">
    <property type="nucleotide sequence ID" value="XM_006006438.3"/>
</dbReference>
<dbReference type="GO" id="GO:0005737">
    <property type="term" value="C:cytoplasm"/>
    <property type="evidence" value="ECO:0007669"/>
    <property type="project" value="TreeGrafter"/>
</dbReference>
<dbReference type="OrthoDB" id="110024at2759"/>
<dbReference type="Ensembl" id="ENSLACT00000009083.2">
    <property type="protein sequence ID" value="ENSLACP00000009014.2"/>
    <property type="gene ID" value="ENSLACG00000007959.2"/>
</dbReference>
<dbReference type="InterPro" id="IPR001623">
    <property type="entry name" value="DnaJ_domain"/>
</dbReference>
<keyword evidence="7" id="KW-1185">Reference proteome</keyword>
<feature type="region of interest" description="Disordered" evidence="4">
    <location>
        <begin position="189"/>
        <end position="210"/>
    </location>
</feature>
<dbReference type="SMART" id="SM00271">
    <property type="entry name" value="DnaJ"/>
    <property type="match status" value="1"/>
</dbReference>
<dbReference type="KEGG" id="lcm:102360850"/>
<dbReference type="Pfam" id="PF00226">
    <property type="entry name" value="DnaJ"/>
    <property type="match status" value="1"/>
</dbReference>
<dbReference type="CTD" id="23234"/>
<dbReference type="PANTHER" id="PTHR44144:SF1">
    <property type="entry name" value="DNAJ HOMOLOG SUBFAMILY C MEMBER 9"/>
    <property type="match status" value="1"/>
</dbReference>
<reference evidence="6" key="2">
    <citation type="submission" date="2025-08" db="UniProtKB">
        <authorList>
            <consortium name="Ensembl"/>
        </authorList>
    </citation>
    <scope>IDENTIFICATION</scope>
</reference>
<evidence type="ECO:0000256" key="2">
    <source>
        <dbReference type="ARBA" id="ARBA00054761"/>
    </source>
</evidence>
<dbReference type="InterPro" id="IPR052594">
    <property type="entry name" value="J_domain-containing_protein"/>
</dbReference>
<dbReference type="GeneID" id="102360850"/>
<dbReference type="RefSeq" id="XP_006006501.1">
    <property type="nucleotide sequence ID" value="XM_006006439.3"/>
</dbReference>
<evidence type="ECO:0000256" key="3">
    <source>
        <dbReference type="ARBA" id="ARBA00071610"/>
    </source>
</evidence>
<dbReference type="FunFam" id="1.10.287.110:FF:000035">
    <property type="entry name" value="DnaJ homolog subfamily C member 9"/>
    <property type="match status" value="1"/>
</dbReference>
<proteinExistence type="predicted"/>
<evidence type="ECO:0000256" key="1">
    <source>
        <dbReference type="ARBA" id="ARBA00022553"/>
    </source>
</evidence>
<evidence type="ECO:0000313" key="7">
    <source>
        <dbReference type="Proteomes" id="UP000008672"/>
    </source>
</evidence>
<comment type="function">
    <text evidence="2">Acts as a dual histone chaperone and heat shock co-chaperone. As a histone chaperone, forms a co-chaperone complex with MCM2 and histone H3-H4 heterodimers; and may thereby assist MCM2 in histone H3-H4 heterodimer recognition and facilitate the assembly of histones into nucleosomes. May also act as a histone co-chaperone together with TONSL. May recruit histone chaperones ASF1A, NASP and SPT2 to histone H3-H4 heterodimers. Also plays a role as co-chaperone of the HSP70 family of molecular chaperone proteins, such as HSPA1A, HSPA1B and HSPA8. As a co-chaperone, may play a role in the recruitment of HSP70-type molecular chaperone machinery to histone H3-H4 substrates, thereby maintaining the histone structural integrity. Exhibits activity to assemble histones onto DNA in vitro.</text>
</comment>
<gene>
    <name evidence="6" type="primary">DNAJC9</name>
</gene>
<feature type="domain" description="J" evidence="5">
    <location>
        <begin position="15"/>
        <end position="82"/>
    </location>
</feature>
<reference evidence="7" key="1">
    <citation type="submission" date="2011-08" db="EMBL/GenBank/DDBJ databases">
        <title>The draft genome of Latimeria chalumnae.</title>
        <authorList>
            <person name="Di Palma F."/>
            <person name="Alfoldi J."/>
            <person name="Johnson J."/>
            <person name="Berlin A."/>
            <person name="Gnerre S."/>
            <person name="Jaffe D."/>
            <person name="MacCallum I."/>
            <person name="Young S."/>
            <person name="Walker B.J."/>
            <person name="Lander E."/>
            <person name="Lindblad-Toh K."/>
        </authorList>
    </citation>
    <scope>NUCLEOTIDE SEQUENCE [LARGE SCALE GENOMIC DNA]</scope>
    <source>
        <strain evidence="7">Wild caught</strain>
    </source>
</reference>
<name>H3AH93_LATCH</name>
<dbReference type="Gene3D" id="1.10.287.110">
    <property type="entry name" value="DnaJ domain"/>
    <property type="match status" value="1"/>
</dbReference>
<dbReference type="RefSeq" id="XP_006006503.1">
    <property type="nucleotide sequence ID" value="XM_006006441.3"/>
</dbReference>
<dbReference type="GeneTree" id="ENSGT00390000014549"/>
<dbReference type="InterPro" id="IPR056453">
    <property type="entry name" value="HTH_DNAJC9"/>
</dbReference>
<dbReference type="Proteomes" id="UP000008672">
    <property type="component" value="Unassembled WGS sequence"/>
</dbReference>
<dbReference type="AlphaFoldDB" id="H3AH93"/>
<dbReference type="GO" id="GO:0005634">
    <property type="term" value="C:nucleus"/>
    <property type="evidence" value="ECO:0007669"/>
    <property type="project" value="TreeGrafter"/>
</dbReference>
<evidence type="ECO:0000259" key="5">
    <source>
        <dbReference type="PROSITE" id="PS50076"/>
    </source>
</evidence>
<dbReference type="GO" id="GO:0031072">
    <property type="term" value="F:heat shock protein binding"/>
    <property type="evidence" value="ECO:0007669"/>
    <property type="project" value="TreeGrafter"/>
</dbReference>
<dbReference type="EMBL" id="AFYH01171875">
    <property type="status" value="NOT_ANNOTATED_CDS"/>
    <property type="molecule type" value="Genomic_DNA"/>
</dbReference>
<dbReference type="PROSITE" id="PS50076">
    <property type="entry name" value="DNAJ_2"/>
    <property type="match status" value="1"/>
</dbReference>
<protein>
    <recommendedName>
        <fullName evidence="3">DnaJ homolog subfamily C member 9</fullName>
    </recommendedName>
</protein>
<dbReference type="RefSeq" id="XP_006006499.1">
    <property type="nucleotide sequence ID" value="XM_006006437.3"/>
</dbReference>
<dbReference type="CDD" id="cd06257">
    <property type="entry name" value="DnaJ"/>
    <property type="match status" value="1"/>
</dbReference>
<feature type="compositionally biased region" description="Basic and acidic residues" evidence="4">
    <location>
        <begin position="195"/>
        <end position="207"/>
    </location>
</feature>
<sequence>MSVLEQCREYFGTTDLYQVLEVRKEASDQEIHRGYRKVSLKVHPDRVSEEEKAQATVKFQLLSKAHAILTDKEQRAVYDEQGIIDENSDILNQDRCWEEYWRLLFKKLTVNDIISFEKKYKGSEEEVTDVKEAYVDFEGDMDRILESVLCANYEDEDRIREIIQKAIDSGDLPAYDAFTKETAKKRTARKRKAKKEAEEAEKAKEELGLGDGEDALTSLIKSRQTTREQELDQFLSNMEAKYCKPSKKKGGKATAKGKK</sequence>
<dbReference type="Pfam" id="PF23302">
    <property type="entry name" value="HTH_DNAJC9"/>
    <property type="match status" value="1"/>
</dbReference>
<reference evidence="6" key="3">
    <citation type="submission" date="2025-09" db="UniProtKB">
        <authorList>
            <consortium name="Ensembl"/>
        </authorList>
    </citation>
    <scope>IDENTIFICATION</scope>
</reference>
<dbReference type="InterPro" id="IPR018253">
    <property type="entry name" value="DnaJ_domain_CS"/>
</dbReference>
<keyword evidence="1" id="KW-0597">Phosphoprotein</keyword>
<organism evidence="6 7">
    <name type="scientific">Latimeria chalumnae</name>
    <name type="common">Coelacanth</name>
    <dbReference type="NCBI Taxonomy" id="7897"/>
    <lineage>
        <taxon>Eukaryota</taxon>
        <taxon>Metazoa</taxon>
        <taxon>Chordata</taxon>
        <taxon>Craniata</taxon>
        <taxon>Vertebrata</taxon>
        <taxon>Euteleostomi</taxon>
        <taxon>Coelacanthiformes</taxon>
        <taxon>Coelacanthidae</taxon>
        <taxon>Latimeria</taxon>
    </lineage>
</organism>
<accession>H3AH93</accession>
<dbReference type="PANTHER" id="PTHR44144">
    <property type="entry name" value="DNAJ HOMOLOG SUBFAMILY C MEMBER 9"/>
    <property type="match status" value="1"/>
</dbReference>
<dbReference type="PRINTS" id="PR00625">
    <property type="entry name" value="JDOMAIN"/>
</dbReference>
<evidence type="ECO:0000256" key="4">
    <source>
        <dbReference type="SAM" id="MobiDB-lite"/>
    </source>
</evidence>
<dbReference type="Bgee" id="ENSLACG00000007959">
    <property type="expression patterns" value="Expressed in muscle tissue and 6 other cell types or tissues"/>
</dbReference>